<evidence type="ECO:0000313" key="11">
    <source>
        <dbReference type="EMBL" id="TQN42132.1"/>
    </source>
</evidence>
<dbReference type="AlphaFoldDB" id="A0A543PDH2"/>
<dbReference type="GO" id="GO:0046872">
    <property type="term" value="F:metal ion binding"/>
    <property type="evidence" value="ECO:0007669"/>
    <property type="project" value="UniProtKB-KW"/>
</dbReference>
<dbReference type="PANTHER" id="PTHR33571">
    <property type="entry name" value="SSL8005 PROTEIN"/>
    <property type="match status" value="1"/>
</dbReference>
<dbReference type="Gene3D" id="1.10.260.40">
    <property type="entry name" value="lambda repressor-like DNA-binding domains"/>
    <property type="match status" value="1"/>
</dbReference>
<organism evidence="11 12">
    <name type="scientific">Blastococcus colisei</name>
    <dbReference type="NCBI Taxonomy" id="1564162"/>
    <lineage>
        <taxon>Bacteria</taxon>
        <taxon>Bacillati</taxon>
        <taxon>Actinomycetota</taxon>
        <taxon>Actinomycetes</taxon>
        <taxon>Geodermatophilales</taxon>
        <taxon>Geodermatophilaceae</taxon>
        <taxon>Blastococcus</taxon>
    </lineage>
</organism>
<evidence type="ECO:0000256" key="1">
    <source>
        <dbReference type="ARBA" id="ARBA00001946"/>
    </source>
</evidence>
<evidence type="ECO:0000256" key="2">
    <source>
        <dbReference type="ARBA" id="ARBA00022649"/>
    </source>
</evidence>
<dbReference type="InterPro" id="IPR052038">
    <property type="entry name" value="Type-VII_TA_antitoxin"/>
</dbReference>
<evidence type="ECO:0000256" key="7">
    <source>
        <dbReference type="ARBA" id="ARBA00022840"/>
    </source>
</evidence>
<keyword evidence="7" id="KW-0067">ATP-binding</keyword>
<comment type="caution">
    <text evidence="11">The sequence shown here is derived from an EMBL/GenBank/DDBJ whole genome shotgun (WGS) entry which is preliminary data.</text>
</comment>
<dbReference type="InterPro" id="IPR043519">
    <property type="entry name" value="NT_sf"/>
</dbReference>
<dbReference type="InterPro" id="IPR002934">
    <property type="entry name" value="Polymerase_NTP_transf_dom"/>
</dbReference>
<keyword evidence="12" id="KW-1185">Reference proteome</keyword>
<dbReference type="Proteomes" id="UP000319865">
    <property type="component" value="Unassembled WGS sequence"/>
</dbReference>
<gene>
    <name evidence="11" type="ORF">FHU33_1526</name>
</gene>
<evidence type="ECO:0000256" key="8">
    <source>
        <dbReference type="ARBA" id="ARBA00022842"/>
    </source>
</evidence>
<protein>
    <recommendedName>
        <fullName evidence="10">HTH cro/C1-type domain-containing protein</fullName>
    </recommendedName>
</protein>
<accession>A0A543PDH2</accession>
<dbReference type="CDD" id="cd00093">
    <property type="entry name" value="HTH_XRE"/>
    <property type="match status" value="1"/>
</dbReference>
<dbReference type="SUPFAM" id="SSF47413">
    <property type="entry name" value="lambda repressor-like DNA-binding domains"/>
    <property type="match status" value="1"/>
</dbReference>
<dbReference type="Pfam" id="PF01381">
    <property type="entry name" value="HTH_3"/>
    <property type="match status" value="1"/>
</dbReference>
<dbReference type="SUPFAM" id="SSF81301">
    <property type="entry name" value="Nucleotidyltransferase"/>
    <property type="match status" value="1"/>
</dbReference>
<dbReference type="InterPro" id="IPR010982">
    <property type="entry name" value="Lambda_DNA-bd_dom_sf"/>
</dbReference>
<keyword evidence="6" id="KW-0547">Nucleotide-binding</keyword>
<keyword evidence="8" id="KW-0460">Magnesium</keyword>
<reference evidence="11 12" key="1">
    <citation type="submission" date="2019-06" db="EMBL/GenBank/DDBJ databases">
        <title>Sequencing the genomes of 1000 actinobacteria strains.</title>
        <authorList>
            <person name="Klenk H.-P."/>
        </authorList>
    </citation>
    <scope>NUCLEOTIDE SEQUENCE [LARGE SCALE GENOMIC DNA]</scope>
    <source>
        <strain evidence="11 12">DSM 46837</strain>
    </source>
</reference>
<evidence type="ECO:0000256" key="6">
    <source>
        <dbReference type="ARBA" id="ARBA00022741"/>
    </source>
</evidence>
<comment type="cofactor">
    <cofactor evidence="1">
        <name>Mg(2+)</name>
        <dbReference type="ChEBI" id="CHEBI:18420"/>
    </cofactor>
</comment>
<evidence type="ECO:0000313" key="12">
    <source>
        <dbReference type="Proteomes" id="UP000319865"/>
    </source>
</evidence>
<evidence type="ECO:0000259" key="10">
    <source>
        <dbReference type="PROSITE" id="PS50943"/>
    </source>
</evidence>
<comment type="similarity">
    <text evidence="9">Belongs to the MntA antitoxin family.</text>
</comment>
<evidence type="ECO:0000256" key="3">
    <source>
        <dbReference type="ARBA" id="ARBA00022679"/>
    </source>
</evidence>
<sequence length="155" mass="16577">MTQAQLAQRAGTTQSAISAYESGRRQPSLPVLLGMLAATGHVLEGSLVAAEPARPAPLAGVLGRRVHRHRREITSIAARYGARDVRVFGSVARGTERTDSDIDLLIDLPAGTGLFALGSLRHDLEELLATRVDVVPADRLKPEVRARIDADLVSL</sequence>
<dbReference type="CDD" id="cd05403">
    <property type="entry name" value="NT_KNTase_like"/>
    <property type="match status" value="1"/>
</dbReference>
<evidence type="ECO:0000256" key="9">
    <source>
        <dbReference type="ARBA" id="ARBA00038276"/>
    </source>
</evidence>
<dbReference type="Gene3D" id="3.30.460.10">
    <property type="entry name" value="Beta Polymerase, domain 2"/>
    <property type="match status" value="1"/>
</dbReference>
<evidence type="ECO:0000256" key="4">
    <source>
        <dbReference type="ARBA" id="ARBA00022695"/>
    </source>
</evidence>
<keyword evidence="2" id="KW-1277">Toxin-antitoxin system</keyword>
<dbReference type="PROSITE" id="PS50943">
    <property type="entry name" value="HTH_CROC1"/>
    <property type="match status" value="1"/>
</dbReference>
<dbReference type="GO" id="GO:0016779">
    <property type="term" value="F:nucleotidyltransferase activity"/>
    <property type="evidence" value="ECO:0007669"/>
    <property type="project" value="UniProtKB-KW"/>
</dbReference>
<dbReference type="InterPro" id="IPR001387">
    <property type="entry name" value="Cro/C1-type_HTH"/>
</dbReference>
<dbReference type="GO" id="GO:0005524">
    <property type="term" value="F:ATP binding"/>
    <property type="evidence" value="ECO:0007669"/>
    <property type="project" value="UniProtKB-KW"/>
</dbReference>
<keyword evidence="5" id="KW-0479">Metal-binding</keyword>
<evidence type="ECO:0000256" key="5">
    <source>
        <dbReference type="ARBA" id="ARBA00022723"/>
    </source>
</evidence>
<dbReference type="EMBL" id="VFQE01000001">
    <property type="protein sequence ID" value="TQN42132.1"/>
    <property type="molecule type" value="Genomic_DNA"/>
</dbReference>
<proteinExistence type="inferred from homology"/>
<keyword evidence="3" id="KW-0808">Transferase</keyword>
<dbReference type="PANTHER" id="PTHR33571:SF12">
    <property type="entry name" value="BSL3053 PROTEIN"/>
    <property type="match status" value="1"/>
</dbReference>
<name>A0A543PDH2_9ACTN</name>
<dbReference type="GO" id="GO:0003677">
    <property type="term" value="F:DNA binding"/>
    <property type="evidence" value="ECO:0007669"/>
    <property type="project" value="InterPro"/>
</dbReference>
<feature type="domain" description="HTH cro/C1-type" evidence="10">
    <location>
        <begin position="1"/>
        <end position="32"/>
    </location>
</feature>
<dbReference type="Pfam" id="PF01909">
    <property type="entry name" value="NTP_transf_2"/>
    <property type="match status" value="1"/>
</dbReference>
<keyword evidence="4" id="KW-0548">Nucleotidyltransferase</keyword>